<comment type="similarity">
    <text evidence="1">Belongs to the peptidase A1 family.</text>
</comment>
<dbReference type="Pfam" id="PF14543">
    <property type="entry name" value="TAXi_N"/>
    <property type="match status" value="1"/>
</dbReference>
<name>A0A5J4ZFL3_9ASTE</name>
<dbReference type="InterPro" id="IPR021109">
    <property type="entry name" value="Peptidase_aspartic_dom_sf"/>
</dbReference>
<dbReference type="Pfam" id="PF14541">
    <property type="entry name" value="TAXi_C"/>
    <property type="match status" value="1"/>
</dbReference>
<organism evidence="7 8">
    <name type="scientific">Nyssa sinensis</name>
    <dbReference type="NCBI Taxonomy" id="561372"/>
    <lineage>
        <taxon>Eukaryota</taxon>
        <taxon>Viridiplantae</taxon>
        <taxon>Streptophyta</taxon>
        <taxon>Embryophyta</taxon>
        <taxon>Tracheophyta</taxon>
        <taxon>Spermatophyta</taxon>
        <taxon>Magnoliopsida</taxon>
        <taxon>eudicotyledons</taxon>
        <taxon>Gunneridae</taxon>
        <taxon>Pentapetalae</taxon>
        <taxon>asterids</taxon>
        <taxon>Cornales</taxon>
        <taxon>Nyssaceae</taxon>
        <taxon>Nyssa</taxon>
    </lineage>
</organism>
<dbReference type="InterPro" id="IPR032861">
    <property type="entry name" value="TAXi_N"/>
</dbReference>
<reference evidence="7 8" key="1">
    <citation type="submission" date="2019-09" db="EMBL/GenBank/DDBJ databases">
        <title>A chromosome-level genome assembly of the Chinese tupelo Nyssa sinensis.</title>
        <authorList>
            <person name="Yang X."/>
            <person name="Kang M."/>
            <person name="Yang Y."/>
            <person name="Xiong H."/>
            <person name="Wang M."/>
            <person name="Zhang Z."/>
            <person name="Wang Z."/>
            <person name="Wu H."/>
            <person name="Ma T."/>
            <person name="Liu J."/>
            <person name="Xi Z."/>
        </authorList>
    </citation>
    <scope>NUCLEOTIDE SEQUENCE [LARGE SCALE GENOMIC DNA]</scope>
    <source>
        <strain evidence="7">J267</strain>
        <tissue evidence="7">Leaf</tissue>
    </source>
</reference>
<accession>A0A5J4ZFL3</accession>
<dbReference type="InterPro" id="IPR034161">
    <property type="entry name" value="Pepsin-like_plant"/>
</dbReference>
<dbReference type="PROSITE" id="PS51767">
    <property type="entry name" value="PEPTIDASE_A1"/>
    <property type="match status" value="1"/>
</dbReference>
<proteinExistence type="inferred from homology"/>
<keyword evidence="4" id="KW-0378">Hydrolase</keyword>
<dbReference type="InterPro" id="IPR032799">
    <property type="entry name" value="TAXi_C"/>
</dbReference>
<evidence type="ECO:0000256" key="5">
    <source>
        <dbReference type="ARBA" id="ARBA00023180"/>
    </source>
</evidence>
<dbReference type="GO" id="GO:0006508">
    <property type="term" value="P:proteolysis"/>
    <property type="evidence" value="ECO:0007669"/>
    <property type="project" value="UniProtKB-KW"/>
</dbReference>
<gene>
    <name evidence="7" type="ORF">F0562_017091</name>
</gene>
<dbReference type="CDD" id="cd05476">
    <property type="entry name" value="pepsin_A_like_plant"/>
    <property type="match status" value="1"/>
</dbReference>
<evidence type="ECO:0000256" key="4">
    <source>
        <dbReference type="ARBA" id="ARBA00022801"/>
    </source>
</evidence>
<keyword evidence="8" id="KW-1185">Reference proteome</keyword>
<dbReference type="Proteomes" id="UP000325577">
    <property type="component" value="Linkage Group LG8"/>
</dbReference>
<protein>
    <recommendedName>
        <fullName evidence="6">Peptidase A1 domain-containing protein</fullName>
    </recommendedName>
</protein>
<dbReference type="PANTHER" id="PTHR47967">
    <property type="entry name" value="OS07G0603500 PROTEIN-RELATED"/>
    <property type="match status" value="1"/>
</dbReference>
<dbReference type="EMBL" id="CM018051">
    <property type="protein sequence ID" value="KAA8516799.1"/>
    <property type="molecule type" value="Genomic_DNA"/>
</dbReference>
<keyword evidence="3" id="KW-0064">Aspartyl protease</keyword>
<dbReference type="InterPro" id="IPR033121">
    <property type="entry name" value="PEPTIDASE_A1"/>
</dbReference>
<evidence type="ECO:0000313" key="7">
    <source>
        <dbReference type="EMBL" id="KAA8516799.1"/>
    </source>
</evidence>
<feature type="domain" description="Peptidase A1" evidence="6">
    <location>
        <begin position="1"/>
        <end position="293"/>
    </location>
</feature>
<sequence>MFGLRCKGCDNKSDNCTQNCPAYLVQYGDGTTSGILLSETLDFPNKAVRDFVVGCSILSTRQPSGIAGFGRGLMSLPLQMGLKKFSYCLVSHRFDDLPESSDLVLVGGSDSGKDETKGLSYTPFIKNPLTSNAAFQEYYYVSLRKITVGGKDVNIPFSFLVPGSDGNGGTIVDSGTTFTFMERKLFESVAREFEKQMANYTRATVVENRSGLQPCFDISSEKSVLFPELVFHFKGGGKMALPLADYFSFLRDASYLSDDRDRQCDRSGDFRGTFDHFRELSTAKLLFGVLFSI</sequence>
<dbReference type="SUPFAM" id="SSF50630">
    <property type="entry name" value="Acid proteases"/>
    <property type="match status" value="1"/>
</dbReference>
<dbReference type="GO" id="GO:0005576">
    <property type="term" value="C:extracellular region"/>
    <property type="evidence" value="ECO:0007669"/>
    <property type="project" value="TreeGrafter"/>
</dbReference>
<evidence type="ECO:0000256" key="1">
    <source>
        <dbReference type="ARBA" id="ARBA00007447"/>
    </source>
</evidence>
<dbReference type="OrthoDB" id="2747330at2759"/>
<keyword evidence="2" id="KW-0645">Protease</keyword>
<dbReference type="GO" id="GO:0004190">
    <property type="term" value="F:aspartic-type endopeptidase activity"/>
    <property type="evidence" value="ECO:0007669"/>
    <property type="project" value="UniProtKB-KW"/>
</dbReference>
<dbReference type="InterPro" id="IPR051708">
    <property type="entry name" value="Plant_Aspart_Prot_A1"/>
</dbReference>
<dbReference type="Gene3D" id="2.40.70.10">
    <property type="entry name" value="Acid Proteases"/>
    <property type="match status" value="2"/>
</dbReference>
<evidence type="ECO:0000313" key="8">
    <source>
        <dbReference type="Proteomes" id="UP000325577"/>
    </source>
</evidence>
<evidence type="ECO:0000256" key="3">
    <source>
        <dbReference type="ARBA" id="ARBA00022750"/>
    </source>
</evidence>
<dbReference type="AlphaFoldDB" id="A0A5J4ZFL3"/>
<evidence type="ECO:0000256" key="2">
    <source>
        <dbReference type="ARBA" id="ARBA00022670"/>
    </source>
</evidence>
<evidence type="ECO:0000259" key="6">
    <source>
        <dbReference type="PROSITE" id="PS51767"/>
    </source>
</evidence>
<keyword evidence="5" id="KW-0325">Glycoprotein</keyword>
<dbReference type="PANTHER" id="PTHR47967:SF36">
    <property type="entry name" value="PEPTIDASE A1 DOMAIN-CONTAINING PROTEIN"/>
    <property type="match status" value="1"/>
</dbReference>